<dbReference type="Proteomes" id="UP000323392">
    <property type="component" value="Unassembled WGS sequence"/>
</dbReference>
<feature type="domain" description="ABC transporter" evidence="6">
    <location>
        <begin position="331"/>
        <end position="544"/>
    </location>
</feature>
<keyword evidence="3 8" id="KW-0067">ATP-binding</keyword>
<feature type="region of interest" description="Disordered" evidence="5">
    <location>
        <begin position="547"/>
        <end position="571"/>
    </location>
</feature>
<feature type="coiled-coil region" evidence="4">
    <location>
        <begin position="94"/>
        <end position="121"/>
    </location>
</feature>
<dbReference type="FunFam" id="3.40.50.300:FF:000011">
    <property type="entry name" value="Putative ABC transporter ATP-binding component"/>
    <property type="match status" value="1"/>
</dbReference>
<evidence type="ECO:0000256" key="1">
    <source>
        <dbReference type="ARBA" id="ARBA00022737"/>
    </source>
</evidence>
<protein>
    <submittedName>
        <fullName evidence="7">ABC transporter related protein</fullName>
    </submittedName>
    <submittedName>
        <fullName evidence="8">ATP-binding cassette, subfamily F, member 3</fullName>
    </submittedName>
</protein>
<feature type="domain" description="ABC transporter" evidence="6">
    <location>
        <begin position="4"/>
        <end position="261"/>
    </location>
</feature>
<keyword evidence="1" id="KW-0677">Repeat</keyword>
<evidence type="ECO:0000313" key="7">
    <source>
        <dbReference type="EMBL" id="KXZ39086.1"/>
    </source>
</evidence>
<gene>
    <name evidence="7" type="ORF">JWYL7_0161</name>
    <name evidence="8" type="ORF">SAMN05661008_01406</name>
</gene>
<dbReference type="PANTHER" id="PTHR42855">
    <property type="entry name" value="ABC TRANSPORTER ATP-BINDING SUBUNIT"/>
    <property type="match status" value="1"/>
</dbReference>
<dbReference type="EMBL" id="FRBG01000010">
    <property type="protein sequence ID" value="SHL06963.1"/>
    <property type="molecule type" value="Genomic_DNA"/>
</dbReference>
<dbReference type="InterPro" id="IPR051309">
    <property type="entry name" value="ABCF_ATPase"/>
</dbReference>
<dbReference type="Pfam" id="PF16326">
    <property type="entry name" value="ABC_tran_CTD"/>
    <property type="match status" value="1"/>
</dbReference>
<dbReference type="PROSITE" id="PS50893">
    <property type="entry name" value="ABC_TRANSPORTER_2"/>
    <property type="match status" value="2"/>
</dbReference>
<dbReference type="PATRIC" id="fig|1121328.3.peg.159"/>
<dbReference type="Pfam" id="PF00005">
    <property type="entry name" value="ABC_tran"/>
    <property type="match status" value="2"/>
</dbReference>
<keyword evidence="4" id="KW-0175">Coiled coil</keyword>
<dbReference type="PANTHER" id="PTHR42855:SF2">
    <property type="entry name" value="DRUG RESISTANCE ABC TRANSPORTER,ATP-BINDING PROTEIN"/>
    <property type="match status" value="1"/>
</dbReference>
<dbReference type="InterPro" id="IPR027417">
    <property type="entry name" value="P-loop_NTPase"/>
</dbReference>
<dbReference type="GO" id="GO:0003677">
    <property type="term" value="F:DNA binding"/>
    <property type="evidence" value="ECO:0007669"/>
    <property type="project" value="InterPro"/>
</dbReference>
<dbReference type="RefSeq" id="WP_066067637.1">
    <property type="nucleotide sequence ID" value="NZ_FRBG01000010.1"/>
</dbReference>
<name>A0A150FNA7_CLOPD</name>
<evidence type="ECO:0000256" key="4">
    <source>
        <dbReference type="SAM" id="Coils"/>
    </source>
</evidence>
<evidence type="ECO:0000259" key="6">
    <source>
        <dbReference type="PROSITE" id="PS50893"/>
    </source>
</evidence>
<keyword evidence="2" id="KW-0547">Nucleotide-binding</keyword>
<dbReference type="GO" id="GO:0005524">
    <property type="term" value="F:ATP binding"/>
    <property type="evidence" value="ECO:0007669"/>
    <property type="project" value="UniProtKB-KW"/>
</dbReference>
<evidence type="ECO:0000313" key="10">
    <source>
        <dbReference type="Proteomes" id="UP000323392"/>
    </source>
</evidence>
<dbReference type="InterPro" id="IPR017871">
    <property type="entry name" value="ABC_transporter-like_CS"/>
</dbReference>
<dbReference type="InterPro" id="IPR003593">
    <property type="entry name" value="AAA+_ATPase"/>
</dbReference>
<evidence type="ECO:0000313" key="8">
    <source>
        <dbReference type="EMBL" id="SHL06963.1"/>
    </source>
</evidence>
<dbReference type="OrthoDB" id="9801441at2"/>
<evidence type="ECO:0000256" key="5">
    <source>
        <dbReference type="SAM" id="MobiDB-lite"/>
    </source>
</evidence>
<dbReference type="InterPro" id="IPR032524">
    <property type="entry name" value="ABC_tran_C"/>
</dbReference>
<comment type="caution">
    <text evidence="7">The sequence shown here is derived from an EMBL/GenBank/DDBJ whole genome shotgun (WGS) entry which is preliminary data.</text>
</comment>
<dbReference type="CDD" id="cd03221">
    <property type="entry name" value="ABCF_EF-3"/>
    <property type="match status" value="2"/>
</dbReference>
<evidence type="ECO:0000313" key="9">
    <source>
        <dbReference type="Proteomes" id="UP000092605"/>
    </source>
</evidence>
<dbReference type="SUPFAM" id="SSF52540">
    <property type="entry name" value="P-loop containing nucleoside triphosphate hydrolases"/>
    <property type="match status" value="2"/>
</dbReference>
<dbReference type="STRING" id="1121328.JWYL7_0161"/>
<reference evidence="8 10" key="2">
    <citation type="submission" date="2016-11" db="EMBL/GenBank/DDBJ databases">
        <authorList>
            <person name="Varghese N."/>
            <person name="Submissions S."/>
        </authorList>
    </citation>
    <scope>NUCLEOTIDE SEQUENCE [LARGE SCALE GENOMIC DNA]</scope>
    <source>
        <strain evidence="8 10">DSM 7308</strain>
    </source>
</reference>
<dbReference type="EMBL" id="LSFY01000001">
    <property type="protein sequence ID" value="KXZ39086.1"/>
    <property type="molecule type" value="Genomic_DNA"/>
</dbReference>
<dbReference type="SMART" id="SM00382">
    <property type="entry name" value="AAA"/>
    <property type="match status" value="2"/>
</dbReference>
<evidence type="ECO:0000256" key="2">
    <source>
        <dbReference type="ARBA" id="ARBA00022741"/>
    </source>
</evidence>
<proteinExistence type="predicted"/>
<dbReference type="Gene3D" id="3.40.50.300">
    <property type="entry name" value="P-loop containing nucleotide triphosphate hydrolases"/>
    <property type="match status" value="2"/>
</dbReference>
<evidence type="ECO:0000256" key="3">
    <source>
        <dbReference type="ARBA" id="ARBA00022840"/>
    </source>
</evidence>
<dbReference type="FunFam" id="3.40.50.300:FF:000309">
    <property type="entry name" value="ABC transporter ATP-binding protein"/>
    <property type="match status" value="1"/>
</dbReference>
<organism evidence="7 9">
    <name type="scientific">Alkalithermobacter thermoalcaliphilus JW-YL-7 = DSM 7308</name>
    <dbReference type="NCBI Taxonomy" id="1121328"/>
    <lineage>
        <taxon>Bacteria</taxon>
        <taxon>Bacillati</taxon>
        <taxon>Bacillota</taxon>
        <taxon>Clostridia</taxon>
        <taxon>Peptostreptococcales</taxon>
        <taxon>Tepidibacteraceae</taxon>
        <taxon>Alkalithermobacter</taxon>
    </lineage>
</organism>
<dbReference type="InterPro" id="IPR003439">
    <property type="entry name" value="ABC_transporter-like_ATP-bd"/>
</dbReference>
<dbReference type="InterPro" id="IPR037118">
    <property type="entry name" value="Val-tRNA_synth_C_sf"/>
</dbReference>
<dbReference type="PROSITE" id="PS00211">
    <property type="entry name" value="ABC_TRANSPORTER_1"/>
    <property type="match status" value="1"/>
</dbReference>
<dbReference type="Pfam" id="PF12848">
    <property type="entry name" value="ABC_tran_Xtn"/>
    <property type="match status" value="1"/>
</dbReference>
<dbReference type="GO" id="GO:0016887">
    <property type="term" value="F:ATP hydrolysis activity"/>
    <property type="evidence" value="ECO:0007669"/>
    <property type="project" value="InterPro"/>
</dbReference>
<accession>A0A150FNA7</accession>
<dbReference type="NCBIfam" id="NF000355">
    <property type="entry name" value="ribo_prot_ABC_F"/>
    <property type="match status" value="1"/>
</dbReference>
<sequence length="634" mass="73466">MIILSCNNINKSFGIDTILENVSFAVNEGDTVGLVGVNGTGKTTLFNIISGKYGYDSGDIYISKNTTIGYLYQNPDFDSNKTVLDEVLTVFEHLMKMENDLRNLEILISNESKNSEKLESLMNEYSSMLEEFSNSNGYGYKSEARGTLKGLGFNESDFDKKIDILSGGEKTRVLLAKLLLTKPDLLLLDEPTNHLDTDAIEWLENFIKQYKGTIFIISHDRYFLDQTVNKIFELHNKNLRTYTGNYSDYIKKSYAEKEIELKKYEQQQTLIKKQQDVIDKLKSFGREKHIKRARSREKALEKIDVLDKPQMYRKKAKIRFFPQVSSGYEVLSVSNLCMKYDDKLLFKDISFDIYKGEKVALIGPNGTGKSTIFKILMKEISQTEGTFKLGTNVNIGYYHQEQKTLNLENTIIDEVWQANPSLSQTEIRTVLASFLFEGEEVFKEIYKLSGGEKGRVALAKLMLSKANFLLLDEPTNHLDIDSKQALEDALSNYDGTVFVISHDRYFLNKIADKILVLKQDKIEEYLGNYDYYIEKRNELREMALEDTHEKSKTKLKEERKKEKEKKQLEKKQKLEREKIEKEIENIENEIENIDTLMCLEEVYSDEEKSRQLSKKRALLSETLEDLYSKWESFL</sequence>
<dbReference type="AlphaFoldDB" id="A0A150FNA7"/>
<keyword evidence="10" id="KW-1185">Reference proteome</keyword>
<dbReference type="Gene3D" id="1.10.287.380">
    <property type="entry name" value="Valyl-tRNA synthetase, C-terminal domain"/>
    <property type="match status" value="1"/>
</dbReference>
<dbReference type="InterPro" id="IPR032781">
    <property type="entry name" value="ABC_tran_Xtn"/>
</dbReference>
<reference evidence="7 9" key="1">
    <citation type="submission" date="2016-02" db="EMBL/GenBank/DDBJ databases">
        <title>Draft genome sequence for Clostridium paradoxum JW-YL-7.</title>
        <authorList>
            <person name="Utturkar S.M."/>
            <person name="Lancaster A."/>
            <person name="Poole F.L."/>
            <person name="Adams M.W."/>
            <person name="Brown S.D."/>
        </authorList>
    </citation>
    <scope>NUCLEOTIDE SEQUENCE [LARGE SCALE GENOMIC DNA]</scope>
    <source>
        <strain evidence="7 9">JW-YL-7</strain>
    </source>
</reference>
<dbReference type="Proteomes" id="UP000092605">
    <property type="component" value="Unassembled WGS sequence"/>
</dbReference>